<name>A0A507C6K8_9FUNG</name>
<dbReference type="RefSeq" id="XP_031024548.1">
    <property type="nucleotide sequence ID" value="XM_031169515.1"/>
</dbReference>
<dbReference type="SUPFAM" id="SSF46938">
    <property type="entry name" value="CRAL/TRIO N-terminal domain"/>
    <property type="match status" value="1"/>
</dbReference>
<dbReference type="PANTHER" id="PTHR45657:SF1">
    <property type="entry name" value="CRAL-TRIO DOMAIN-CONTAINING PROTEIN YKL091C-RELATED"/>
    <property type="match status" value="1"/>
</dbReference>
<dbReference type="SUPFAM" id="SSF52087">
    <property type="entry name" value="CRAL/TRIO domain"/>
    <property type="match status" value="1"/>
</dbReference>
<dbReference type="EMBL" id="QEAO01000019">
    <property type="protein sequence ID" value="TPX33606.1"/>
    <property type="molecule type" value="Genomic_DNA"/>
</dbReference>
<keyword evidence="3" id="KW-1185">Reference proteome</keyword>
<dbReference type="GeneID" id="42004812"/>
<proteinExistence type="predicted"/>
<dbReference type="PROSITE" id="PS50191">
    <property type="entry name" value="CRAL_TRIO"/>
    <property type="match status" value="1"/>
</dbReference>
<accession>A0A507C6K8</accession>
<dbReference type="Pfam" id="PF00650">
    <property type="entry name" value="CRAL_TRIO"/>
    <property type="match status" value="1"/>
</dbReference>
<feature type="domain" description="CRAL-TRIO" evidence="1">
    <location>
        <begin position="94"/>
        <end position="267"/>
    </location>
</feature>
<evidence type="ECO:0000313" key="3">
    <source>
        <dbReference type="Proteomes" id="UP000319731"/>
    </source>
</evidence>
<gene>
    <name evidence="2" type="ORF">SmJEL517_g03587</name>
</gene>
<evidence type="ECO:0000313" key="2">
    <source>
        <dbReference type="EMBL" id="TPX33606.1"/>
    </source>
</evidence>
<dbReference type="InterPro" id="IPR011074">
    <property type="entry name" value="CRAL/TRIO_N_dom"/>
</dbReference>
<dbReference type="PRINTS" id="PR00180">
    <property type="entry name" value="CRETINALDHBP"/>
</dbReference>
<dbReference type="PANTHER" id="PTHR45657">
    <property type="entry name" value="CRAL-TRIO DOMAIN-CONTAINING PROTEIN YKL091C-RELATED"/>
    <property type="match status" value="1"/>
</dbReference>
<dbReference type="AlphaFoldDB" id="A0A507C6K8"/>
<reference evidence="2 3" key="1">
    <citation type="journal article" date="2019" name="Sci. Rep.">
        <title>Comparative genomics of chytrid fungi reveal insights into the obligate biotrophic and pathogenic lifestyle of Synchytrium endobioticum.</title>
        <authorList>
            <person name="van de Vossenberg B.T.L.H."/>
            <person name="Warris S."/>
            <person name="Nguyen H.D.T."/>
            <person name="van Gent-Pelzer M.P.E."/>
            <person name="Joly D.L."/>
            <person name="van de Geest H.C."/>
            <person name="Bonants P.J.M."/>
            <person name="Smith D.S."/>
            <person name="Levesque C.A."/>
            <person name="van der Lee T.A.J."/>
        </authorList>
    </citation>
    <scope>NUCLEOTIDE SEQUENCE [LARGE SCALE GENOMIC DNA]</scope>
    <source>
        <strain evidence="2 3">JEL517</strain>
    </source>
</reference>
<dbReference type="InterPro" id="IPR001251">
    <property type="entry name" value="CRAL-TRIO_dom"/>
</dbReference>
<dbReference type="STRING" id="1806994.A0A507C6K8"/>
<sequence>MGTEPPLSAAMLAAQTGRVGNLTPEQETALAEFKSKLSAIGAYDPAKHSDHLLLRFLRARKFNLDNARKMWLDCEKWRKEFGIEELMKTFDFPEAAEVRAIYPRFYHKADKMGRPIYIERFEKCDLTKLWQVTTPDRMIRNHVYEYEKLINFRLQACSIKAGRHLEQSCTILDLKGVGLSSFKSVYTLVQQVSTISQNYYPEMLGRMFIVNAPFLFTGVWALVKPMLDEVTVNKISILGASYQEELLKAIEKDNLPDFLGGSCTCADVNGCTNADKGPWTDGTVEGYPKQEWLTYPGAQLKANGLKHDDTAAPPPS</sequence>
<dbReference type="InterPro" id="IPR036865">
    <property type="entry name" value="CRAL-TRIO_dom_sf"/>
</dbReference>
<dbReference type="Proteomes" id="UP000319731">
    <property type="component" value="Unassembled WGS sequence"/>
</dbReference>
<dbReference type="InterPro" id="IPR051026">
    <property type="entry name" value="PI/PC_transfer"/>
</dbReference>
<comment type="caution">
    <text evidence="2">The sequence shown here is derived from an EMBL/GenBank/DDBJ whole genome shotgun (WGS) entry which is preliminary data.</text>
</comment>
<protein>
    <recommendedName>
        <fullName evidence="1">CRAL-TRIO domain-containing protein</fullName>
    </recommendedName>
</protein>
<dbReference type="Gene3D" id="1.10.8.20">
    <property type="entry name" value="N-terminal domain of phosphatidylinositol transfer protein sec14p"/>
    <property type="match status" value="1"/>
</dbReference>
<dbReference type="OrthoDB" id="1434354at2759"/>
<dbReference type="Gene3D" id="3.40.525.10">
    <property type="entry name" value="CRAL-TRIO lipid binding domain"/>
    <property type="match status" value="1"/>
</dbReference>
<organism evidence="2 3">
    <name type="scientific">Synchytrium microbalum</name>
    <dbReference type="NCBI Taxonomy" id="1806994"/>
    <lineage>
        <taxon>Eukaryota</taxon>
        <taxon>Fungi</taxon>
        <taxon>Fungi incertae sedis</taxon>
        <taxon>Chytridiomycota</taxon>
        <taxon>Chytridiomycota incertae sedis</taxon>
        <taxon>Chytridiomycetes</taxon>
        <taxon>Synchytriales</taxon>
        <taxon>Synchytriaceae</taxon>
        <taxon>Synchytrium</taxon>
    </lineage>
</organism>
<dbReference type="CDD" id="cd00170">
    <property type="entry name" value="SEC14"/>
    <property type="match status" value="1"/>
</dbReference>
<dbReference type="Pfam" id="PF03765">
    <property type="entry name" value="CRAL_TRIO_N"/>
    <property type="match status" value="1"/>
</dbReference>
<evidence type="ECO:0000259" key="1">
    <source>
        <dbReference type="PROSITE" id="PS50191"/>
    </source>
</evidence>
<dbReference type="SMART" id="SM01100">
    <property type="entry name" value="CRAL_TRIO_N"/>
    <property type="match status" value="1"/>
</dbReference>
<dbReference type="SMART" id="SM00516">
    <property type="entry name" value="SEC14"/>
    <property type="match status" value="1"/>
</dbReference>
<dbReference type="InterPro" id="IPR036273">
    <property type="entry name" value="CRAL/TRIO_N_dom_sf"/>
</dbReference>